<dbReference type="AlphaFoldDB" id="A0A4R6KEI6"/>
<gene>
    <name evidence="2" type="ORF">EV643_10618</name>
</gene>
<evidence type="ECO:0000313" key="3">
    <source>
        <dbReference type="Proteomes" id="UP000295388"/>
    </source>
</evidence>
<feature type="transmembrane region" description="Helical" evidence="1">
    <location>
        <begin position="104"/>
        <end position="130"/>
    </location>
</feature>
<feature type="transmembrane region" description="Helical" evidence="1">
    <location>
        <begin position="57"/>
        <end position="83"/>
    </location>
</feature>
<dbReference type="RefSeq" id="WP_133800450.1">
    <property type="nucleotide sequence ID" value="NZ_SNWQ01000006.1"/>
</dbReference>
<dbReference type="GO" id="GO:0005886">
    <property type="term" value="C:plasma membrane"/>
    <property type="evidence" value="ECO:0007669"/>
    <property type="project" value="UniProtKB-SubCell"/>
</dbReference>
<organism evidence="2 3">
    <name type="scientific">Kribbella caucasensis</name>
    <dbReference type="NCBI Taxonomy" id="2512215"/>
    <lineage>
        <taxon>Bacteria</taxon>
        <taxon>Bacillati</taxon>
        <taxon>Actinomycetota</taxon>
        <taxon>Actinomycetes</taxon>
        <taxon>Propionibacteriales</taxon>
        <taxon>Kribbellaceae</taxon>
        <taxon>Kribbella</taxon>
    </lineage>
</organism>
<feature type="transmembrane region" description="Helical" evidence="1">
    <location>
        <begin position="327"/>
        <end position="345"/>
    </location>
</feature>
<protein>
    <submittedName>
        <fullName evidence="2">ABC-2 family transporter</fullName>
    </submittedName>
</protein>
<proteinExistence type="predicted"/>
<keyword evidence="1" id="KW-0472">Membrane</keyword>
<dbReference type="Proteomes" id="UP000295388">
    <property type="component" value="Unassembled WGS sequence"/>
</dbReference>
<reference evidence="2 3" key="1">
    <citation type="submission" date="2019-03" db="EMBL/GenBank/DDBJ databases">
        <title>Genomic Encyclopedia of Type Strains, Phase III (KMG-III): the genomes of soil and plant-associated and newly described type strains.</title>
        <authorList>
            <person name="Whitman W."/>
        </authorList>
    </citation>
    <scope>NUCLEOTIDE SEQUENCE [LARGE SCALE GENOMIC DNA]</scope>
    <source>
        <strain evidence="2 3">VKM Ac-2527</strain>
    </source>
</reference>
<keyword evidence="1" id="KW-0812">Transmembrane</keyword>
<keyword evidence="3" id="KW-1185">Reference proteome</keyword>
<dbReference type="EMBL" id="SNWQ01000006">
    <property type="protein sequence ID" value="TDO49049.1"/>
    <property type="molecule type" value="Genomic_DNA"/>
</dbReference>
<evidence type="ECO:0000256" key="1">
    <source>
        <dbReference type="SAM" id="Phobius"/>
    </source>
</evidence>
<accession>A0A4R6KEI6</accession>
<comment type="caution">
    <text evidence="2">The sequence shown here is derived from an EMBL/GenBank/DDBJ whole genome shotgun (WGS) entry which is preliminary data.</text>
</comment>
<name>A0A4R6KEI6_9ACTN</name>
<sequence>MIWLTWRQFRLQALVIVAAVAVFAVLLAVTGPGLLNDWQAQHESFLSRIKFDRINEYLYIAGQALVYAAPPVIGAFWGAPLIARELEAGTHRLVWNQSIGRTRWLVTKLAVTGLAAIAVTGLLSLAVSWWSNPIDDAIDGGQTAGIYNLPRIMPAVFGARGVVPIGYAAFAFALGVAVGLATRRSVVAIAITLTVVIAAMILSPIFLRPHLMTPAEASVIVTADNMRGLQLSGPEENPEVMRIEAALEGSGFWKISEVTVNAAGQVQKTLPSWMAGCGPGRPNAPAAEAAARPPLSECFQRLADEGYRQQIKYYPADRFWALQWRETGIFLGLALGLTGFCFWRIRRDLT</sequence>
<evidence type="ECO:0000313" key="2">
    <source>
        <dbReference type="EMBL" id="TDO49049.1"/>
    </source>
</evidence>
<feature type="transmembrane region" description="Helical" evidence="1">
    <location>
        <begin position="12"/>
        <end position="35"/>
    </location>
</feature>
<keyword evidence="1" id="KW-1133">Transmembrane helix</keyword>
<feature type="transmembrane region" description="Helical" evidence="1">
    <location>
        <begin position="157"/>
        <end position="180"/>
    </location>
</feature>
<dbReference type="OrthoDB" id="3579673at2"/>
<dbReference type="GO" id="GO:0140359">
    <property type="term" value="F:ABC-type transporter activity"/>
    <property type="evidence" value="ECO:0007669"/>
    <property type="project" value="InterPro"/>
</dbReference>
<feature type="transmembrane region" description="Helical" evidence="1">
    <location>
        <begin position="187"/>
        <end position="207"/>
    </location>
</feature>
<dbReference type="Pfam" id="PF12679">
    <property type="entry name" value="ABC2_membrane_2"/>
    <property type="match status" value="1"/>
</dbReference>